<evidence type="ECO:0000256" key="1">
    <source>
        <dbReference type="SAM" id="MobiDB-lite"/>
    </source>
</evidence>
<dbReference type="Gene3D" id="1.20.1260.20">
    <property type="entry name" value="PPE superfamily"/>
    <property type="match status" value="1"/>
</dbReference>
<organism evidence="2 3">
    <name type="scientific">Kibdelosporangium persicum</name>
    <dbReference type="NCBI Taxonomy" id="2698649"/>
    <lineage>
        <taxon>Bacteria</taxon>
        <taxon>Bacillati</taxon>
        <taxon>Actinomycetota</taxon>
        <taxon>Actinomycetes</taxon>
        <taxon>Pseudonocardiales</taxon>
        <taxon>Pseudonocardiaceae</taxon>
        <taxon>Kibdelosporangium</taxon>
    </lineage>
</organism>
<dbReference type="EMBL" id="JAAATY010000002">
    <property type="protein sequence ID" value="NRN63693.1"/>
    <property type="molecule type" value="Genomic_DNA"/>
</dbReference>
<protein>
    <recommendedName>
        <fullName evidence="4">PPE family domain-containing protein</fullName>
    </recommendedName>
</protein>
<dbReference type="InterPro" id="IPR038332">
    <property type="entry name" value="PPE_sf"/>
</dbReference>
<reference evidence="2 3" key="1">
    <citation type="submission" date="2020-01" db="EMBL/GenBank/DDBJ databases">
        <title>Kibdelosporangium persica a novel Actinomycetes from a hot desert in Iran.</title>
        <authorList>
            <person name="Safaei N."/>
            <person name="Zaburannyi N."/>
            <person name="Mueller R."/>
            <person name="Wink J."/>
        </authorList>
    </citation>
    <scope>NUCLEOTIDE SEQUENCE [LARGE SCALE GENOMIC DNA]</scope>
    <source>
        <strain evidence="2 3">4NS15</strain>
    </source>
</reference>
<comment type="caution">
    <text evidence="2">The sequence shown here is derived from an EMBL/GenBank/DDBJ whole genome shotgun (WGS) entry which is preliminary data.</text>
</comment>
<dbReference type="RefSeq" id="WP_173124789.1">
    <property type="nucleotide sequence ID" value="NZ_CBCSGW010000006.1"/>
</dbReference>
<dbReference type="Proteomes" id="UP000763557">
    <property type="component" value="Unassembled WGS sequence"/>
</dbReference>
<feature type="region of interest" description="Disordered" evidence="1">
    <location>
        <begin position="227"/>
        <end position="267"/>
    </location>
</feature>
<dbReference type="SUPFAM" id="SSF140453">
    <property type="entry name" value="EsxAB dimer-like"/>
    <property type="match status" value="1"/>
</dbReference>
<accession>A0ABX2EXI0</accession>
<gene>
    <name evidence="2" type="ORF">GC106_8940</name>
</gene>
<evidence type="ECO:0000313" key="2">
    <source>
        <dbReference type="EMBL" id="NRN63693.1"/>
    </source>
</evidence>
<evidence type="ECO:0008006" key="4">
    <source>
        <dbReference type="Google" id="ProtNLM"/>
    </source>
</evidence>
<keyword evidence="3" id="KW-1185">Reference proteome</keyword>
<evidence type="ECO:0000313" key="3">
    <source>
        <dbReference type="Proteomes" id="UP000763557"/>
    </source>
</evidence>
<proteinExistence type="predicted"/>
<dbReference type="InterPro" id="IPR036689">
    <property type="entry name" value="ESAT-6-like_sf"/>
</dbReference>
<sequence>MPNESDGVYIDDLGTVGTTGRSELGIADLMARIAGRVQVTPRPSAGPDTRQAPVPQGVLYENIDHPTLKSMVTENVDPDQVGALAGDWQRAGAKLTQFQDDVVSAVNSSREEWRGAAGEAAREFMVAVGQWIGDAGRGAELAGTQAAKHSEALAAAKNAMPEPVPFDVDAANAELRSITDPLQWISRYADHMKAYNAQQAAQQRAAEVVATYDAALADSATMPAFAPPPAMAGSGAPMPRTPQDGTTPQSAAPGVAAPIGSPESAVSDSFTPQAAAAVPLAGGFAVAPMAAAAAGSRSIDPAVPGASAAENYLVDGDRAFGTKASTPPVIGG</sequence>
<name>A0ABX2EXI0_9PSEU</name>